<dbReference type="HAMAP" id="MF_00063">
    <property type="entry name" value="CysH"/>
    <property type="match status" value="1"/>
</dbReference>
<evidence type="ECO:0000256" key="8">
    <source>
        <dbReference type="ARBA" id="ARBA00030894"/>
    </source>
</evidence>
<dbReference type="GO" id="GO:0046872">
    <property type="term" value="F:metal ion binding"/>
    <property type="evidence" value="ECO:0007669"/>
    <property type="project" value="UniProtKB-KW"/>
</dbReference>
<evidence type="ECO:0000256" key="10">
    <source>
        <dbReference type="HAMAP-Rule" id="MF_00063"/>
    </source>
</evidence>
<dbReference type="GO" id="GO:0005737">
    <property type="term" value="C:cytoplasm"/>
    <property type="evidence" value="ECO:0007669"/>
    <property type="project" value="UniProtKB-SubCell"/>
</dbReference>
<dbReference type="Gene3D" id="3.40.50.620">
    <property type="entry name" value="HUPs"/>
    <property type="match status" value="1"/>
</dbReference>
<keyword evidence="2 10" id="KW-0963">Cytoplasm</keyword>
<evidence type="ECO:0000256" key="5">
    <source>
        <dbReference type="ARBA" id="ARBA00024327"/>
    </source>
</evidence>
<dbReference type="GO" id="GO:0019344">
    <property type="term" value="P:cysteine biosynthetic process"/>
    <property type="evidence" value="ECO:0007669"/>
    <property type="project" value="InterPro"/>
</dbReference>
<dbReference type="InterPro" id="IPR011798">
    <property type="entry name" value="APS_reductase"/>
</dbReference>
<feature type="binding site" evidence="10">
    <location>
        <position position="207"/>
    </location>
    <ligand>
        <name>[4Fe-4S] cluster</name>
        <dbReference type="ChEBI" id="CHEBI:49883"/>
    </ligand>
</feature>
<dbReference type="PANTHER" id="PTHR46509:SF1">
    <property type="entry name" value="PHOSPHOADENOSINE PHOSPHOSULFATE REDUCTASE"/>
    <property type="match status" value="1"/>
</dbReference>
<sequence>MSHAISYEQFTGDPFKDLVPTDSLNGAADILQWAYDSYGEDIVYACSFGAEGMVLIDLISKVKSDAEVVFLDTDVHFDQTYELIERVKKRYPKLNIRMKKPELTLQEQGSQFGDELWNSQPDKCCDIRKVKPLEQTLSGAQAWISGLRREQSASRSKMDFINKDNRFKSIKICPLIHWTWDDVWHYIQLNDLEYNILHDEGYPSIGCKHCSFAVTTEGDSRDGRWKGFAKTECGLHT</sequence>
<feature type="binding site" evidence="10">
    <location>
        <position position="210"/>
    </location>
    <ligand>
        <name>[4Fe-4S] cluster</name>
        <dbReference type="ChEBI" id="CHEBI:49883"/>
    </ligand>
</feature>
<feature type="binding site" evidence="10">
    <location>
        <position position="124"/>
    </location>
    <ligand>
        <name>[4Fe-4S] cluster</name>
        <dbReference type="ChEBI" id="CHEBI:49883"/>
    </ligand>
</feature>
<feature type="active site" description="Nucleophile; cysteine thiosulfonate intermediate" evidence="10">
    <location>
        <position position="233"/>
    </location>
</feature>
<comment type="similarity">
    <text evidence="1 10">Belongs to the PAPS reductase family. CysH subfamily.</text>
</comment>
<comment type="caution">
    <text evidence="12">The sequence shown here is derived from an EMBL/GenBank/DDBJ whole genome shotgun (WGS) entry which is preliminary data.</text>
</comment>
<dbReference type="GO" id="GO:0070814">
    <property type="term" value="P:hydrogen sulfide biosynthetic process"/>
    <property type="evidence" value="ECO:0007669"/>
    <property type="project" value="UniProtKB-UniRule"/>
</dbReference>
<comment type="subcellular location">
    <subcellularLocation>
        <location evidence="10">Cytoplasm</location>
    </subcellularLocation>
</comment>
<dbReference type="GO" id="GO:0019379">
    <property type="term" value="P:sulfate assimilation, phosphoadenylyl sulfate reduction by phosphoadenylyl-sulfate reductase (thioredoxin)"/>
    <property type="evidence" value="ECO:0007669"/>
    <property type="project" value="UniProtKB-UniRule"/>
</dbReference>
<evidence type="ECO:0000256" key="3">
    <source>
        <dbReference type="ARBA" id="ARBA00023002"/>
    </source>
</evidence>
<dbReference type="Proteomes" id="UP000004725">
    <property type="component" value="Unassembled WGS sequence"/>
</dbReference>
<organism evidence="12 13">
    <name type="scientific">Planococcus antarcticus DSM 14505</name>
    <dbReference type="NCBI Taxonomy" id="1185653"/>
    <lineage>
        <taxon>Bacteria</taxon>
        <taxon>Bacillati</taxon>
        <taxon>Bacillota</taxon>
        <taxon>Bacilli</taxon>
        <taxon>Bacillales</taxon>
        <taxon>Caryophanaceae</taxon>
        <taxon>Planococcus</taxon>
    </lineage>
</organism>
<comment type="catalytic activity">
    <reaction evidence="10">
        <text>[thioredoxin]-disulfide + sulfite + AMP + 2 H(+) = adenosine 5'-phosphosulfate + [thioredoxin]-dithiol</text>
        <dbReference type="Rhea" id="RHEA:21976"/>
        <dbReference type="Rhea" id="RHEA-COMP:10698"/>
        <dbReference type="Rhea" id="RHEA-COMP:10700"/>
        <dbReference type="ChEBI" id="CHEBI:15378"/>
        <dbReference type="ChEBI" id="CHEBI:17359"/>
        <dbReference type="ChEBI" id="CHEBI:29950"/>
        <dbReference type="ChEBI" id="CHEBI:50058"/>
        <dbReference type="ChEBI" id="CHEBI:58243"/>
        <dbReference type="ChEBI" id="CHEBI:456215"/>
        <dbReference type="EC" id="1.8.4.10"/>
    </reaction>
</comment>
<protein>
    <recommendedName>
        <fullName evidence="7 10">Adenosine 5'-phosphosulfate reductase</fullName>
        <shortName evidence="10">APS reductase</shortName>
        <ecNumber evidence="6 10">1.8.4.10</ecNumber>
    </recommendedName>
    <alternativeName>
        <fullName evidence="9 10">5'-adenylylsulfate reductase</fullName>
    </alternativeName>
    <alternativeName>
        <fullName evidence="8 10">Thioredoxin-dependent 5'-adenylylsulfate reductase</fullName>
    </alternativeName>
</protein>
<dbReference type="GO" id="GO:0043866">
    <property type="term" value="F:adenylyl-sulfate reductase (thioredoxin) activity"/>
    <property type="evidence" value="ECO:0007669"/>
    <property type="project" value="UniProtKB-EC"/>
</dbReference>
<keyword evidence="10" id="KW-0479">Metal-binding</keyword>
<evidence type="ECO:0000256" key="7">
    <source>
        <dbReference type="ARBA" id="ARBA00029514"/>
    </source>
</evidence>
<keyword evidence="10" id="KW-0411">Iron-sulfur</keyword>
<dbReference type="FunFam" id="3.40.50.620:FF:000095">
    <property type="entry name" value="Phosphoadenosine phosphosulfate reductase"/>
    <property type="match status" value="1"/>
</dbReference>
<gene>
    <name evidence="10" type="primary">cysH</name>
    <name evidence="12" type="ORF">A1A1_03137</name>
</gene>
<dbReference type="NCBIfam" id="NF002537">
    <property type="entry name" value="PRK02090.1"/>
    <property type="match status" value="1"/>
</dbReference>
<accession>A0AA87LSM3</accession>
<comment type="cofactor">
    <cofactor evidence="10">
        <name>[4Fe-4S] cluster</name>
        <dbReference type="ChEBI" id="CHEBI:49883"/>
    </cofactor>
    <text evidence="10">Binds 1 [4Fe-4S] cluster per subunit.</text>
</comment>
<dbReference type="SUPFAM" id="SSF52402">
    <property type="entry name" value="Adenine nucleotide alpha hydrolases-like"/>
    <property type="match status" value="1"/>
</dbReference>
<dbReference type="EMBL" id="AJYB01000010">
    <property type="protein sequence ID" value="EIM08053.1"/>
    <property type="molecule type" value="Genomic_DNA"/>
</dbReference>
<evidence type="ECO:0000256" key="1">
    <source>
        <dbReference type="ARBA" id="ARBA00009732"/>
    </source>
</evidence>
<evidence type="ECO:0000313" key="12">
    <source>
        <dbReference type="EMBL" id="EIM08053.1"/>
    </source>
</evidence>
<evidence type="ECO:0000256" key="6">
    <source>
        <dbReference type="ARBA" id="ARBA00024386"/>
    </source>
</evidence>
<feature type="domain" description="Phosphoadenosine phosphosulphate reductase" evidence="11">
    <location>
        <begin position="42"/>
        <end position="211"/>
    </location>
</feature>
<dbReference type="InterPro" id="IPR002500">
    <property type="entry name" value="PAPS_reduct_dom"/>
</dbReference>
<evidence type="ECO:0000259" key="11">
    <source>
        <dbReference type="Pfam" id="PF01507"/>
    </source>
</evidence>
<reference evidence="12 13" key="1">
    <citation type="journal article" date="2012" name="J. Bacteriol.">
        <title>Genome Sequence of the Antarctic Psychrophile Bacterium Planococcus antarcticus DSM 14505.</title>
        <authorList>
            <person name="Margolles A."/>
            <person name="Gueimonde M."/>
            <person name="Sanchez B."/>
        </authorList>
    </citation>
    <scope>NUCLEOTIDE SEQUENCE [LARGE SCALE GENOMIC DNA]</scope>
    <source>
        <strain evidence="12 13">DSM 14505</strain>
    </source>
</reference>
<dbReference type="GO" id="GO:0051539">
    <property type="term" value="F:4 iron, 4 sulfur cluster binding"/>
    <property type="evidence" value="ECO:0007669"/>
    <property type="project" value="UniProtKB-UniRule"/>
</dbReference>
<dbReference type="EC" id="1.8.4.10" evidence="6 10"/>
<comment type="function">
    <text evidence="4 10">Catalyzes the formation of sulfite from adenosine 5'-phosphosulfate (APS) using thioredoxin as an electron donor.</text>
</comment>
<dbReference type="GO" id="GO:0004604">
    <property type="term" value="F:phosphoadenylyl-sulfate reductase (thioredoxin) activity"/>
    <property type="evidence" value="ECO:0007669"/>
    <property type="project" value="UniProtKB-UniRule"/>
</dbReference>
<name>A0AA87LSM3_9BACL</name>
<dbReference type="InterPro" id="IPR014729">
    <property type="entry name" value="Rossmann-like_a/b/a_fold"/>
</dbReference>
<dbReference type="RefSeq" id="WP_006828643.1">
    <property type="nucleotide sequence ID" value="NZ_AJYB01000010.1"/>
</dbReference>
<evidence type="ECO:0000256" key="4">
    <source>
        <dbReference type="ARBA" id="ARBA00024298"/>
    </source>
</evidence>
<dbReference type="InterPro" id="IPR004511">
    <property type="entry name" value="PAPS/APS_Rdtase"/>
</dbReference>
<evidence type="ECO:0000313" key="13">
    <source>
        <dbReference type="Proteomes" id="UP000004725"/>
    </source>
</evidence>
<evidence type="ECO:0000256" key="9">
    <source>
        <dbReference type="ARBA" id="ARBA00032041"/>
    </source>
</evidence>
<dbReference type="Pfam" id="PF01507">
    <property type="entry name" value="PAPS_reduct"/>
    <property type="match status" value="1"/>
</dbReference>
<dbReference type="PANTHER" id="PTHR46509">
    <property type="entry name" value="PHOSPHOADENOSINE PHOSPHOSULFATE REDUCTASE"/>
    <property type="match status" value="1"/>
</dbReference>
<dbReference type="PIRSF" id="PIRSF000857">
    <property type="entry name" value="PAPS_reductase"/>
    <property type="match status" value="1"/>
</dbReference>
<dbReference type="AlphaFoldDB" id="A0AA87LSM3"/>
<keyword evidence="10" id="KW-0408">Iron</keyword>
<evidence type="ECO:0000256" key="2">
    <source>
        <dbReference type="ARBA" id="ARBA00022490"/>
    </source>
</evidence>
<dbReference type="NCBIfam" id="TIGR02055">
    <property type="entry name" value="APS_reductase"/>
    <property type="match status" value="1"/>
</dbReference>
<comment type="pathway">
    <text evidence="5 10">Sulfur metabolism; hydrogen sulfide biosynthesis; sulfite from sulfate.</text>
</comment>
<feature type="binding site" evidence="10">
    <location>
        <position position="125"/>
    </location>
    <ligand>
        <name>[4Fe-4S] cluster</name>
        <dbReference type="ChEBI" id="CHEBI:49883"/>
    </ligand>
</feature>
<dbReference type="CDD" id="cd23945">
    <property type="entry name" value="PAPS_reductase"/>
    <property type="match status" value="1"/>
</dbReference>
<proteinExistence type="inferred from homology"/>
<keyword evidence="3 10" id="KW-0560">Oxidoreductase</keyword>
<dbReference type="NCBIfam" id="TIGR00434">
    <property type="entry name" value="cysH"/>
    <property type="match status" value="1"/>
</dbReference>